<keyword evidence="1" id="KW-0472">Membrane</keyword>
<accession>A0ABP5FRB6</accession>
<dbReference type="Proteomes" id="UP001500751">
    <property type="component" value="Unassembled WGS sequence"/>
</dbReference>
<keyword evidence="1" id="KW-1133">Transmembrane helix</keyword>
<gene>
    <name evidence="2" type="ORF">GCM10009839_33550</name>
</gene>
<feature type="transmembrane region" description="Helical" evidence="1">
    <location>
        <begin position="41"/>
        <end position="62"/>
    </location>
</feature>
<evidence type="ECO:0000256" key="1">
    <source>
        <dbReference type="SAM" id="Phobius"/>
    </source>
</evidence>
<name>A0ABP5FRB6_9ACTN</name>
<proteinExistence type="predicted"/>
<evidence type="ECO:0000313" key="2">
    <source>
        <dbReference type="EMBL" id="GAA2030977.1"/>
    </source>
</evidence>
<protein>
    <submittedName>
        <fullName evidence="2">Uncharacterized protein</fullName>
    </submittedName>
</protein>
<comment type="caution">
    <text evidence="2">The sequence shown here is derived from an EMBL/GenBank/DDBJ whole genome shotgun (WGS) entry which is preliminary data.</text>
</comment>
<dbReference type="RefSeq" id="WP_344666528.1">
    <property type="nucleotide sequence ID" value="NZ_BAAAQN010000017.1"/>
</dbReference>
<reference evidence="3" key="1">
    <citation type="journal article" date="2019" name="Int. J. Syst. Evol. Microbiol.">
        <title>The Global Catalogue of Microorganisms (GCM) 10K type strain sequencing project: providing services to taxonomists for standard genome sequencing and annotation.</title>
        <authorList>
            <consortium name="The Broad Institute Genomics Platform"/>
            <consortium name="The Broad Institute Genome Sequencing Center for Infectious Disease"/>
            <person name="Wu L."/>
            <person name="Ma J."/>
        </authorList>
    </citation>
    <scope>NUCLEOTIDE SEQUENCE [LARGE SCALE GENOMIC DNA]</scope>
    <source>
        <strain evidence="3">JCM 16014</strain>
    </source>
</reference>
<evidence type="ECO:0000313" key="3">
    <source>
        <dbReference type="Proteomes" id="UP001500751"/>
    </source>
</evidence>
<keyword evidence="3" id="KW-1185">Reference proteome</keyword>
<sequence length="67" mass="6765">MTNHTALILLSTAFSALVATLIALAAGLLALRDRNTWPHAVARAAGAFAATLTLAAVLAMAAHTLGL</sequence>
<organism evidence="2 3">
    <name type="scientific">Catenulispora yoronensis</name>
    <dbReference type="NCBI Taxonomy" id="450799"/>
    <lineage>
        <taxon>Bacteria</taxon>
        <taxon>Bacillati</taxon>
        <taxon>Actinomycetota</taxon>
        <taxon>Actinomycetes</taxon>
        <taxon>Catenulisporales</taxon>
        <taxon>Catenulisporaceae</taxon>
        <taxon>Catenulispora</taxon>
    </lineage>
</organism>
<keyword evidence="1" id="KW-0812">Transmembrane</keyword>
<dbReference type="EMBL" id="BAAAQN010000017">
    <property type="protein sequence ID" value="GAA2030977.1"/>
    <property type="molecule type" value="Genomic_DNA"/>
</dbReference>
<feature type="transmembrane region" description="Helical" evidence="1">
    <location>
        <begin position="6"/>
        <end position="29"/>
    </location>
</feature>